<sequence>MAKGVDLGSFASLAVRNNDSKFWKFAMLRCDMYLFRKDRKAWVQKMKQSVKGPKQ</sequence>
<accession>A0A0C2FL73</accession>
<organism evidence="1 2">
    <name type="scientific">Ancylostoma duodenale</name>
    <dbReference type="NCBI Taxonomy" id="51022"/>
    <lineage>
        <taxon>Eukaryota</taxon>
        <taxon>Metazoa</taxon>
        <taxon>Ecdysozoa</taxon>
        <taxon>Nematoda</taxon>
        <taxon>Chromadorea</taxon>
        <taxon>Rhabditida</taxon>
        <taxon>Rhabditina</taxon>
        <taxon>Rhabditomorpha</taxon>
        <taxon>Strongyloidea</taxon>
        <taxon>Ancylostomatidae</taxon>
        <taxon>Ancylostomatinae</taxon>
        <taxon>Ancylostoma</taxon>
    </lineage>
</organism>
<evidence type="ECO:0000313" key="2">
    <source>
        <dbReference type="Proteomes" id="UP000054047"/>
    </source>
</evidence>
<reference evidence="1 2" key="1">
    <citation type="submission" date="2013-12" db="EMBL/GenBank/DDBJ databases">
        <title>Draft genome of the parsitic nematode Ancylostoma duodenale.</title>
        <authorList>
            <person name="Mitreva M."/>
        </authorList>
    </citation>
    <scope>NUCLEOTIDE SEQUENCE [LARGE SCALE GENOMIC DNA]</scope>
    <source>
        <strain evidence="1 2">Zhejiang</strain>
    </source>
</reference>
<proteinExistence type="predicted"/>
<name>A0A0C2FL73_9BILA</name>
<dbReference type="Proteomes" id="UP000054047">
    <property type="component" value="Unassembled WGS sequence"/>
</dbReference>
<dbReference type="AlphaFoldDB" id="A0A0C2FL73"/>
<gene>
    <name evidence="1" type="ORF">ANCDUO_22425</name>
</gene>
<dbReference type="EMBL" id="KN767612">
    <property type="protein sequence ID" value="KIH47514.1"/>
    <property type="molecule type" value="Genomic_DNA"/>
</dbReference>
<keyword evidence="2" id="KW-1185">Reference proteome</keyword>
<dbReference type="OrthoDB" id="9987665at2759"/>
<protein>
    <submittedName>
        <fullName evidence="1">Uncharacterized protein</fullName>
    </submittedName>
</protein>
<evidence type="ECO:0000313" key="1">
    <source>
        <dbReference type="EMBL" id="KIH47514.1"/>
    </source>
</evidence>